<evidence type="ECO:0000256" key="5">
    <source>
        <dbReference type="ARBA" id="ARBA00022989"/>
    </source>
</evidence>
<dbReference type="PANTHER" id="PTHR42718">
    <property type="entry name" value="MAJOR FACILITATOR SUPERFAMILY MULTIDRUG TRANSPORTER MFSC"/>
    <property type="match status" value="1"/>
</dbReference>
<dbReference type="InterPro" id="IPR011701">
    <property type="entry name" value="MFS"/>
</dbReference>
<feature type="transmembrane region" description="Helical" evidence="7">
    <location>
        <begin position="110"/>
        <end position="131"/>
    </location>
</feature>
<feature type="transmembrane region" description="Helical" evidence="7">
    <location>
        <begin position="365"/>
        <end position="383"/>
    </location>
</feature>
<feature type="transmembrane region" description="Helical" evidence="7">
    <location>
        <begin position="311"/>
        <end position="332"/>
    </location>
</feature>
<dbReference type="NCBIfam" id="TIGR00711">
    <property type="entry name" value="efflux_EmrB"/>
    <property type="match status" value="1"/>
</dbReference>
<evidence type="ECO:0000313" key="10">
    <source>
        <dbReference type="Proteomes" id="UP001071478"/>
    </source>
</evidence>
<evidence type="ECO:0000256" key="3">
    <source>
        <dbReference type="ARBA" id="ARBA00022475"/>
    </source>
</evidence>
<keyword evidence="5 7" id="KW-1133">Transmembrane helix</keyword>
<evidence type="ECO:0000256" key="2">
    <source>
        <dbReference type="ARBA" id="ARBA00022448"/>
    </source>
</evidence>
<dbReference type="Pfam" id="PF07690">
    <property type="entry name" value="MFS_1"/>
    <property type="match status" value="1"/>
</dbReference>
<feature type="transmembrane region" description="Helical" evidence="7">
    <location>
        <begin position="437"/>
        <end position="459"/>
    </location>
</feature>
<sequence length="472" mass="50004">MTDTRPASPVLPEKQAWRALAALCIGFFMILLDQTVVAVATPQFQIELGASLNAVVWVTSIYLITFAVPLLVTGRLGDRYGQRNVYLVGMVIFTLSSLACGLAPGVEWLIVARALQGLGASILTPQTMSVINRIFARERRGAAMGIWGAVAGFASLAGPLLGGLITGTLGWQWIFFINIPFGVLSLVMVVKWVPSMPTVTRRVDGLSVLLSLLAVFGVVYAMQQGPKLHWPTWIWFVFLGGVAALLLFLRRQHTTGERGADPLVPLGIFHDRNFSIGAFSIATMGFAVASIALPMMIYLQDGLGMSAEKAGLMLVPTAVISGVLSPFVGRLADRVHPRVLSMIGFGAMTVAVGLLAAVMRDGVSVWWILVPVVLMGVGHGFIWSPNSATTMRDLPPQRLGAASGVYNTTRQVGSVIGAAAVGAAMQIGAARTSLGNAMGNAVIITACVLFLGFVSVSFFRSSSERASGSVAD</sequence>
<keyword evidence="6 7" id="KW-0472">Membrane</keyword>
<dbReference type="Proteomes" id="UP001071478">
    <property type="component" value="Unassembled WGS sequence"/>
</dbReference>
<proteinExistence type="predicted"/>
<dbReference type="EMBL" id="JAPMKU010000003">
    <property type="protein sequence ID" value="MCX7468596.1"/>
    <property type="molecule type" value="Genomic_DNA"/>
</dbReference>
<feature type="transmembrane region" description="Helical" evidence="7">
    <location>
        <begin position="339"/>
        <end position="359"/>
    </location>
</feature>
<dbReference type="InterPro" id="IPR036259">
    <property type="entry name" value="MFS_trans_sf"/>
</dbReference>
<dbReference type="InterPro" id="IPR004638">
    <property type="entry name" value="EmrB-like"/>
</dbReference>
<feature type="domain" description="Major facilitator superfamily (MFS) profile" evidence="8">
    <location>
        <begin position="19"/>
        <end position="464"/>
    </location>
</feature>
<dbReference type="PANTHER" id="PTHR42718:SF42">
    <property type="entry name" value="EXPORT PROTEIN"/>
    <property type="match status" value="1"/>
</dbReference>
<dbReference type="GO" id="GO:0005886">
    <property type="term" value="C:plasma membrane"/>
    <property type="evidence" value="ECO:0007669"/>
    <property type="project" value="UniProtKB-SubCell"/>
</dbReference>
<evidence type="ECO:0000256" key="7">
    <source>
        <dbReference type="SAM" id="Phobius"/>
    </source>
</evidence>
<keyword evidence="4 7" id="KW-0812">Transmembrane</keyword>
<dbReference type="InterPro" id="IPR020846">
    <property type="entry name" value="MFS_dom"/>
</dbReference>
<feature type="transmembrane region" description="Helical" evidence="7">
    <location>
        <begin position="171"/>
        <end position="193"/>
    </location>
</feature>
<dbReference type="SUPFAM" id="SSF103473">
    <property type="entry name" value="MFS general substrate transporter"/>
    <property type="match status" value="1"/>
</dbReference>
<protein>
    <submittedName>
        <fullName evidence="9">DHA2 family efflux MFS transporter permease subunit</fullName>
    </submittedName>
</protein>
<accession>A0A9Q4C7Y1</accession>
<evidence type="ECO:0000313" key="9">
    <source>
        <dbReference type="EMBL" id="MCX7468596.1"/>
    </source>
</evidence>
<evidence type="ECO:0000256" key="1">
    <source>
        <dbReference type="ARBA" id="ARBA00004651"/>
    </source>
</evidence>
<feature type="transmembrane region" description="Helical" evidence="7">
    <location>
        <begin position="143"/>
        <end position="165"/>
    </location>
</feature>
<comment type="subcellular location">
    <subcellularLocation>
        <location evidence="1">Cell membrane</location>
        <topology evidence="1">Multi-pass membrane protein</topology>
    </subcellularLocation>
</comment>
<feature type="transmembrane region" description="Helical" evidence="7">
    <location>
        <begin position="54"/>
        <end position="73"/>
    </location>
</feature>
<dbReference type="AlphaFoldDB" id="A0A9Q4C7Y1"/>
<reference evidence="9" key="1">
    <citation type="submission" date="2022-11" db="EMBL/GenBank/DDBJ databases">
        <title>Corynebacterium sp. isolated from Penguins.</title>
        <authorList>
            <person name="Sedlar K."/>
            <person name="Svec P."/>
        </authorList>
    </citation>
    <scope>NUCLEOTIDE SEQUENCE</scope>
    <source>
        <strain evidence="9">P7374</strain>
    </source>
</reference>
<feature type="transmembrane region" description="Helical" evidence="7">
    <location>
        <begin position="228"/>
        <end position="249"/>
    </location>
</feature>
<evidence type="ECO:0000259" key="8">
    <source>
        <dbReference type="PROSITE" id="PS50850"/>
    </source>
</evidence>
<keyword evidence="2" id="KW-0813">Transport</keyword>
<evidence type="ECO:0000256" key="4">
    <source>
        <dbReference type="ARBA" id="ARBA00022692"/>
    </source>
</evidence>
<organism evidence="9 10">
    <name type="scientific">Corynebacterium pygosceleis</name>
    <dbReference type="NCBI Taxonomy" id="2800406"/>
    <lineage>
        <taxon>Bacteria</taxon>
        <taxon>Bacillati</taxon>
        <taxon>Actinomycetota</taxon>
        <taxon>Actinomycetes</taxon>
        <taxon>Mycobacteriales</taxon>
        <taxon>Corynebacteriaceae</taxon>
        <taxon>Corynebacterium</taxon>
    </lineage>
</organism>
<gene>
    <name evidence="9" type="ORF">OS129_06875</name>
</gene>
<feature type="transmembrane region" description="Helical" evidence="7">
    <location>
        <begin position="276"/>
        <end position="299"/>
    </location>
</feature>
<dbReference type="GO" id="GO:0022857">
    <property type="term" value="F:transmembrane transporter activity"/>
    <property type="evidence" value="ECO:0007669"/>
    <property type="project" value="InterPro"/>
</dbReference>
<comment type="caution">
    <text evidence="9">The sequence shown here is derived from an EMBL/GenBank/DDBJ whole genome shotgun (WGS) entry which is preliminary data.</text>
</comment>
<name>A0A9Q4C7Y1_9CORY</name>
<dbReference type="RefSeq" id="WP_248168066.1">
    <property type="nucleotide sequence ID" value="NZ_JALNJA010000003.1"/>
</dbReference>
<dbReference type="PRINTS" id="PR01036">
    <property type="entry name" value="TCRTETB"/>
</dbReference>
<keyword evidence="3" id="KW-1003">Cell membrane</keyword>
<dbReference type="PROSITE" id="PS50850">
    <property type="entry name" value="MFS"/>
    <property type="match status" value="1"/>
</dbReference>
<dbReference type="Gene3D" id="1.20.1250.20">
    <property type="entry name" value="MFS general substrate transporter like domains"/>
    <property type="match status" value="1"/>
</dbReference>
<feature type="transmembrane region" description="Helical" evidence="7">
    <location>
        <begin position="205"/>
        <end position="222"/>
    </location>
</feature>
<dbReference type="Gene3D" id="1.20.1720.10">
    <property type="entry name" value="Multidrug resistance protein D"/>
    <property type="match status" value="1"/>
</dbReference>
<feature type="transmembrane region" description="Helical" evidence="7">
    <location>
        <begin position="85"/>
        <end position="104"/>
    </location>
</feature>
<evidence type="ECO:0000256" key="6">
    <source>
        <dbReference type="ARBA" id="ARBA00023136"/>
    </source>
</evidence>